<evidence type="ECO:0000313" key="1">
    <source>
        <dbReference type="EMBL" id="TMW95227.1"/>
    </source>
</evidence>
<dbReference type="EMBL" id="RXGB01002415">
    <property type="protein sequence ID" value="TMW95227.1"/>
    <property type="molecule type" value="Genomic_DNA"/>
</dbReference>
<gene>
    <name evidence="1" type="ORF">EJD97_009211</name>
</gene>
<protein>
    <submittedName>
        <fullName evidence="1">Uncharacterized protein</fullName>
    </submittedName>
</protein>
<name>A0A6N2BKI7_SOLCI</name>
<organism evidence="1">
    <name type="scientific">Solanum chilense</name>
    <name type="common">Tomato</name>
    <name type="synonym">Lycopersicon chilense</name>
    <dbReference type="NCBI Taxonomy" id="4083"/>
    <lineage>
        <taxon>Eukaryota</taxon>
        <taxon>Viridiplantae</taxon>
        <taxon>Streptophyta</taxon>
        <taxon>Embryophyta</taxon>
        <taxon>Tracheophyta</taxon>
        <taxon>Spermatophyta</taxon>
        <taxon>Magnoliopsida</taxon>
        <taxon>eudicotyledons</taxon>
        <taxon>Gunneridae</taxon>
        <taxon>Pentapetalae</taxon>
        <taxon>asterids</taxon>
        <taxon>lamiids</taxon>
        <taxon>Solanales</taxon>
        <taxon>Solanaceae</taxon>
        <taxon>Solanoideae</taxon>
        <taxon>Solaneae</taxon>
        <taxon>Solanum</taxon>
        <taxon>Solanum subgen. Lycopersicon</taxon>
    </lineage>
</organism>
<accession>A0A6N2BKI7</accession>
<proteinExistence type="predicted"/>
<dbReference type="AlphaFoldDB" id="A0A6N2BKI7"/>
<comment type="caution">
    <text evidence="1">The sequence shown here is derived from an EMBL/GenBank/DDBJ whole genome shotgun (WGS) entry which is preliminary data.</text>
</comment>
<sequence length="155" mass="17182">MTKYSPATRKITCNRGKGKVTFSIFVESDYNDLFHALVSSSQAWALLISAAPGASKLILNDVSATPIKYKDSFSTYGSTILNTTFENLVEMHNKLDIMSITIAHVSDLTTKLSAMSEQVDSLNDLLLSAYFKIDSVKDVMKETSVDVARIRIKLY</sequence>
<reference evidence="1" key="1">
    <citation type="submission" date="2019-05" db="EMBL/GenBank/DDBJ databases">
        <title>The de novo reference genome and transcriptome assemblies of the wild tomato species Solanum chilense.</title>
        <authorList>
            <person name="Stam R."/>
            <person name="Nosenko T."/>
            <person name="Hoerger A.C."/>
            <person name="Stephan W."/>
            <person name="Seidel M.A."/>
            <person name="Kuhn J.M.M."/>
            <person name="Haberer G."/>
            <person name="Tellier A."/>
        </authorList>
    </citation>
    <scope>NUCLEOTIDE SEQUENCE</scope>
    <source>
        <tissue evidence="1">Mature leaves</tissue>
    </source>
</reference>